<dbReference type="AlphaFoldDB" id="K1PK81"/>
<evidence type="ECO:0000313" key="2">
    <source>
        <dbReference type="EMBL" id="EKC24427.1"/>
    </source>
</evidence>
<evidence type="ECO:0000256" key="1">
    <source>
        <dbReference type="SAM" id="MobiDB-lite"/>
    </source>
</evidence>
<protein>
    <submittedName>
        <fullName evidence="2">Uncharacterized protein</fullName>
    </submittedName>
</protein>
<dbReference type="HOGENOM" id="CLU_1295497_0_0_1"/>
<reference evidence="2" key="1">
    <citation type="journal article" date="2012" name="Nature">
        <title>The oyster genome reveals stress adaptation and complexity of shell formation.</title>
        <authorList>
            <person name="Zhang G."/>
            <person name="Fang X."/>
            <person name="Guo X."/>
            <person name="Li L."/>
            <person name="Luo R."/>
            <person name="Xu F."/>
            <person name="Yang P."/>
            <person name="Zhang L."/>
            <person name="Wang X."/>
            <person name="Qi H."/>
            <person name="Xiong Z."/>
            <person name="Que H."/>
            <person name="Xie Y."/>
            <person name="Holland P.W."/>
            <person name="Paps J."/>
            <person name="Zhu Y."/>
            <person name="Wu F."/>
            <person name="Chen Y."/>
            <person name="Wang J."/>
            <person name="Peng C."/>
            <person name="Meng J."/>
            <person name="Yang L."/>
            <person name="Liu J."/>
            <person name="Wen B."/>
            <person name="Zhang N."/>
            <person name="Huang Z."/>
            <person name="Zhu Q."/>
            <person name="Feng Y."/>
            <person name="Mount A."/>
            <person name="Hedgecock D."/>
            <person name="Xu Z."/>
            <person name="Liu Y."/>
            <person name="Domazet-Loso T."/>
            <person name="Du Y."/>
            <person name="Sun X."/>
            <person name="Zhang S."/>
            <person name="Liu B."/>
            <person name="Cheng P."/>
            <person name="Jiang X."/>
            <person name="Li J."/>
            <person name="Fan D."/>
            <person name="Wang W."/>
            <person name="Fu W."/>
            <person name="Wang T."/>
            <person name="Wang B."/>
            <person name="Zhang J."/>
            <person name="Peng Z."/>
            <person name="Li Y."/>
            <person name="Li N."/>
            <person name="Wang J."/>
            <person name="Chen M."/>
            <person name="He Y."/>
            <person name="Tan F."/>
            <person name="Song X."/>
            <person name="Zheng Q."/>
            <person name="Huang R."/>
            <person name="Yang H."/>
            <person name="Du X."/>
            <person name="Chen L."/>
            <person name="Yang M."/>
            <person name="Gaffney P.M."/>
            <person name="Wang S."/>
            <person name="Luo L."/>
            <person name="She Z."/>
            <person name="Ming Y."/>
            <person name="Huang W."/>
            <person name="Zhang S."/>
            <person name="Huang B."/>
            <person name="Zhang Y."/>
            <person name="Qu T."/>
            <person name="Ni P."/>
            <person name="Miao G."/>
            <person name="Wang J."/>
            <person name="Wang Q."/>
            <person name="Steinberg C.E."/>
            <person name="Wang H."/>
            <person name="Li N."/>
            <person name="Qian L."/>
            <person name="Zhang G."/>
            <person name="Li Y."/>
            <person name="Yang H."/>
            <person name="Liu X."/>
            <person name="Wang J."/>
            <person name="Yin Y."/>
            <person name="Wang J."/>
        </authorList>
    </citation>
    <scope>NUCLEOTIDE SEQUENCE [LARGE SCALE GENOMIC DNA]</scope>
    <source>
        <strain evidence="2">05x7-T-G4-1.051#20</strain>
    </source>
</reference>
<feature type="compositionally biased region" description="Basic and acidic residues" evidence="1">
    <location>
        <begin position="59"/>
        <end position="72"/>
    </location>
</feature>
<sequence length="213" mass="24130">MRRRGYIDYDTEPKECMTLIKAGIRGRKPGCDCIWEFTRQQDLALLETMFGLLDERKAHPADHGSTENEIQVREVGLPQRSEGPRRKYISEVKPDAMGKIQPAHELAWSLCVIGSSGNLQASTRLSKSGSGFHAMCVHEFKGAEITETFKSGCKNACRMIEEGQGVAEHRWIGFVVFKWVDLDEIVAFWSVTSPEFPPKEKLEVALFYEFTIV</sequence>
<organism evidence="2">
    <name type="scientific">Magallana gigas</name>
    <name type="common">Pacific oyster</name>
    <name type="synonym">Crassostrea gigas</name>
    <dbReference type="NCBI Taxonomy" id="29159"/>
    <lineage>
        <taxon>Eukaryota</taxon>
        <taxon>Metazoa</taxon>
        <taxon>Spiralia</taxon>
        <taxon>Lophotrochozoa</taxon>
        <taxon>Mollusca</taxon>
        <taxon>Bivalvia</taxon>
        <taxon>Autobranchia</taxon>
        <taxon>Pteriomorphia</taxon>
        <taxon>Ostreida</taxon>
        <taxon>Ostreoidea</taxon>
        <taxon>Ostreidae</taxon>
        <taxon>Magallana</taxon>
    </lineage>
</organism>
<name>K1PK81_MAGGI</name>
<feature type="region of interest" description="Disordered" evidence="1">
    <location>
        <begin position="59"/>
        <end position="84"/>
    </location>
</feature>
<dbReference type="InParanoid" id="K1PK81"/>
<accession>K1PK81</accession>
<gene>
    <name evidence="2" type="ORF">CGI_10004347</name>
</gene>
<proteinExistence type="predicted"/>
<dbReference type="EMBL" id="JH816177">
    <property type="protein sequence ID" value="EKC24427.1"/>
    <property type="molecule type" value="Genomic_DNA"/>
</dbReference>